<keyword evidence="3" id="KW-1185">Reference proteome</keyword>
<dbReference type="AlphaFoldDB" id="A0AA39S161"/>
<evidence type="ECO:0000313" key="2">
    <source>
        <dbReference type="EMBL" id="KAK0582152.1"/>
    </source>
</evidence>
<name>A0AA39S161_ACESA</name>
<sequence length="173" mass="18968">MQVSYGRNGRNNAGTKNFGKRSGNVDNSGGVGHVPKMNAINRIDEVGKIDIVKKGSDSVKVLSDISNRGKASNEQWSNHPKKLLEVNKGRFNKPFKEIVKGEILGSIGKVYRVGKQSKKLDDNQQKRMEDDLTDSDVLKALHQEMLDSVLTDKDIGESSIETVGDSGLVVCIE</sequence>
<accession>A0AA39S161</accession>
<comment type="caution">
    <text evidence="2">The sequence shown here is derived from an EMBL/GenBank/DDBJ whole genome shotgun (WGS) entry which is preliminary data.</text>
</comment>
<reference evidence="2" key="2">
    <citation type="submission" date="2023-06" db="EMBL/GenBank/DDBJ databases">
        <authorList>
            <person name="Swenson N.G."/>
            <person name="Wegrzyn J.L."/>
            <person name="Mcevoy S.L."/>
        </authorList>
    </citation>
    <scope>NUCLEOTIDE SEQUENCE</scope>
    <source>
        <strain evidence="2">NS2018</strain>
        <tissue evidence="2">Leaf</tissue>
    </source>
</reference>
<dbReference type="Proteomes" id="UP001168877">
    <property type="component" value="Unassembled WGS sequence"/>
</dbReference>
<reference evidence="2" key="1">
    <citation type="journal article" date="2022" name="Plant J.">
        <title>Strategies of tolerance reflected in two North American maple genomes.</title>
        <authorList>
            <person name="McEvoy S.L."/>
            <person name="Sezen U.U."/>
            <person name="Trouern-Trend A."/>
            <person name="McMahon S.M."/>
            <person name="Schaberg P.G."/>
            <person name="Yang J."/>
            <person name="Wegrzyn J.L."/>
            <person name="Swenson N.G."/>
        </authorList>
    </citation>
    <scope>NUCLEOTIDE SEQUENCE</scope>
    <source>
        <strain evidence="2">NS2018</strain>
    </source>
</reference>
<organism evidence="2 3">
    <name type="scientific">Acer saccharum</name>
    <name type="common">Sugar maple</name>
    <dbReference type="NCBI Taxonomy" id="4024"/>
    <lineage>
        <taxon>Eukaryota</taxon>
        <taxon>Viridiplantae</taxon>
        <taxon>Streptophyta</taxon>
        <taxon>Embryophyta</taxon>
        <taxon>Tracheophyta</taxon>
        <taxon>Spermatophyta</taxon>
        <taxon>Magnoliopsida</taxon>
        <taxon>eudicotyledons</taxon>
        <taxon>Gunneridae</taxon>
        <taxon>Pentapetalae</taxon>
        <taxon>rosids</taxon>
        <taxon>malvids</taxon>
        <taxon>Sapindales</taxon>
        <taxon>Sapindaceae</taxon>
        <taxon>Hippocastanoideae</taxon>
        <taxon>Acereae</taxon>
        <taxon>Acer</taxon>
    </lineage>
</organism>
<protein>
    <submittedName>
        <fullName evidence="2">Uncharacterized protein</fullName>
    </submittedName>
</protein>
<gene>
    <name evidence="2" type="ORF">LWI29_022098</name>
</gene>
<feature type="compositionally biased region" description="Polar residues" evidence="1">
    <location>
        <begin position="1"/>
        <end position="15"/>
    </location>
</feature>
<evidence type="ECO:0000256" key="1">
    <source>
        <dbReference type="SAM" id="MobiDB-lite"/>
    </source>
</evidence>
<feature type="region of interest" description="Disordered" evidence="1">
    <location>
        <begin position="1"/>
        <end position="33"/>
    </location>
</feature>
<dbReference type="EMBL" id="JAUESC010000384">
    <property type="protein sequence ID" value="KAK0582152.1"/>
    <property type="molecule type" value="Genomic_DNA"/>
</dbReference>
<proteinExistence type="predicted"/>
<evidence type="ECO:0000313" key="3">
    <source>
        <dbReference type="Proteomes" id="UP001168877"/>
    </source>
</evidence>